<accession>A0ABN7T1M8</accession>
<dbReference type="Gene3D" id="2.10.25.10">
    <property type="entry name" value="Laminin"/>
    <property type="match status" value="1"/>
</dbReference>
<evidence type="ECO:0000256" key="1">
    <source>
        <dbReference type="SAM" id="Phobius"/>
    </source>
</evidence>
<proteinExistence type="predicted"/>
<keyword evidence="3" id="KW-1185">Reference proteome</keyword>
<reference evidence="2 3" key="1">
    <citation type="submission" date="2021-04" db="EMBL/GenBank/DDBJ databases">
        <authorList>
            <person name="Bliznina A."/>
        </authorList>
    </citation>
    <scope>NUCLEOTIDE SEQUENCE [LARGE SCALE GENOMIC DNA]</scope>
</reference>
<dbReference type="Proteomes" id="UP001158576">
    <property type="component" value="Chromosome 2"/>
</dbReference>
<evidence type="ECO:0000313" key="3">
    <source>
        <dbReference type="Proteomes" id="UP001158576"/>
    </source>
</evidence>
<keyword evidence="1" id="KW-0472">Membrane</keyword>
<keyword evidence="1" id="KW-0812">Transmembrane</keyword>
<gene>
    <name evidence="2" type="ORF">OKIOD_LOCUS14462</name>
</gene>
<name>A0ABN7T1M8_OIKDI</name>
<keyword evidence="1" id="KW-1133">Transmembrane helix</keyword>
<feature type="transmembrane region" description="Helical" evidence="1">
    <location>
        <begin position="49"/>
        <end position="68"/>
    </location>
</feature>
<dbReference type="EMBL" id="OU015567">
    <property type="protein sequence ID" value="CAG5111381.1"/>
    <property type="molecule type" value="Genomic_DNA"/>
</dbReference>
<evidence type="ECO:0000313" key="2">
    <source>
        <dbReference type="EMBL" id="CAG5111381.1"/>
    </source>
</evidence>
<sequence length="88" mass="9940">MPRQLHCLNGGFAQIVDGLQICRCLDEFTGSFCQHRSFSNLSISAPSQFASYSAFVALAALVLLVTMLSTHRHLRRKKQPHFETQFNL</sequence>
<dbReference type="SUPFAM" id="SSF57196">
    <property type="entry name" value="EGF/Laminin"/>
    <property type="match status" value="1"/>
</dbReference>
<protein>
    <submittedName>
        <fullName evidence="2">Oidioi.mRNA.OKI2018_I69.chr2.g5697.t1.cds</fullName>
    </submittedName>
</protein>
<organism evidence="2 3">
    <name type="scientific">Oikopleura dioica</name>
    <name type="common">Tunicate</name>
    <dbReference type="NCBI Taxonomy" id="34765"/>
    <lineage>
        <taxon>Eukaryota</taxon>
        <taxon>Metazoa</taxon>
        <taxon>Chordata</taxon>
        <taxon>Tunicata</taxon>
        <taxon>Appendicularia</taxon>
        <taxon>Copelata</taxon>
        <taxon>Oikopleuridae</taxon>
        <taxon>Oikopleura</taxon>
    </lineage>
</organism>